<dbReference type="AlphaFoldDB" id="A0ABD3RT40"/>
<dbReference type="SUPFAM" id="SSF57938">
    <property type="entry name" value="DnaJ/Hsp40 cysteine-rich domain"/>
    <property type="match status" value="1"/>
</dbReference>
<proteinExistence type="predicted"/>
<evidence type="ECO:0000313" key="1">
    <source>
        <dbReference type="EMBL" id="KAL3815211.1"/>
    </source>
</evidence>
<comment type="caution">
    <text evidence="1">The sequence shown here is derived from an EMBL/GenBank/DDBJ whole genome shotgun (WGS) entry which is preliminary data.</text>
</comment>
<gene>
    <name evidence="1" type="ORF">ACJIZ3_016479</name>
</gene>
<accession>A0ABD3RT40</accession>
<protein>
    <submittedName>
        <fullName evidence="1">Uncharacterized protein</fullName>
    </submittedName>
</protein>
<organism evidence="1 2">
    <name type="scientific">Penstemon smallii</name>
    <dbReference type="NCBI Taxonomy" id="265156"/>
    <lineage>
        <taxon>Eukaryota</taxon>
        <taxon>Viridiplantae</taxon>
        <taxon>Streptophyta</taxon>
        <taxon>Embryophyta</taxon>
        <taxon>Tracheophyta</taxon>
        <taxon>Spermatophyta</taxon>
        <taxon>Magnoliopsida</taxon>
        <taxon>eudicotyledons</taxon>
        <taxon>Gunneridae</taxon>
        <taxon>Pentapetalae</taxon>
        <taxon>asterids</taxon>
        <taxon>lamiids</taxon>
        <taxon>Lamiales</taxon>
        <taxon>Plantaginaceae</taxon>
        <taxon>Cheloneae</taxon>
        <taxon>Penstemon</taxon>
    </lineage>
</organism>
<name>A0ABD3RT40_9LAMI</name>
<evidence type="ECO:0000313" key="2">
    <source>
        <dbReference type="Proteomes" id="UP001634393"/>
    </source>
</evidence>
<dbReference type="EMBL" id="JBJXBP010000008">
    <property type="protein sequence ID" value="KAL3815211.1"/>
    <property type="molecule type" value="Genomic_DNA"/>
</dbReference>
<keyword evidence="2" id="KW-1185">Reference proteome</keyword>
<dbReference type="InterPro" id="IPR036410">
    <property type="entry name" value="HSP_DnaJ_Cys-rich_dom_sf"/>
</dbReference>
<sequence>MASIASLITTVRSEATSTGNGAPVSDYGKPPATTLLSVTKPRWIVRTEASHNTAGRTNHVKLPMLPKGEWPKWCRSCGGSGLGYCSRCVGTGEYRYIMGFQFMKNDTDHVQANQRYQVGNRKGSHSFTDLLLNNDEQSNSDSER</sequence>
<reference evidence="1 2" key="1">
    <citation type="submission" date="2024-12" db="EMBL/GenBank/DDBJ databases">
        <title>The unique morphological basis and parallel evolutionary history of personate flowers in Penstemon.</title>
        <authorList>
            <person name="Depatie T.H."/>
            <person name="Wessinger C.A."/>
        </authorList>
    </citation>
    <scope>NUCLEOTIDE SEQUENCE [LARGE SCALE GENOMIC DNA]</scope>
    <source>
        <strain evidence="1">WTNN_2</strain>
        <tissue evidence="1">Leaf</tissue>
    </source>
</reference>
<dbReference type="Proteomes" id="UP001634393">
    <property type="component" value="Unassembled WGS sequence"/>
</dbReference>